<dbReference type="GO" id="GO:0005634">
    <property type="term" value="C:nucleus"/>
    <property type="evidence" value="ECO:0007669"/>
    <property type="project" value="UniProtKB-SubCell"/>
</dbReference>
<dbReference type="PROSITE" id="PS51477">
    <property type="entry name" value="PAH"/>
    <property type="match status" value="1"/>
</dbReference>
<dbReference type="InterPro" id="IPR003822">
    <property type="entry name" value="PAH"/>
</dbReference>
<keyword evidence="2 3" id="KW-0539">Nucleus</keyword>
<gene>
    <name evidence="5" type="ORF">CPLU01_14878</name>
</gene>
<dbReference type="AlphaFoldDB" id="A0A8H6JGG7"/>
<keyword evidence="6" id="KW-1185">Reference proteome</keyword>
<evidence type="ECO:0000256" key="4">
    <source>
        <dbReference type="SAM" id="MobiDB-lite"/>
    </source>
</evidence>
<feature type="compositionally biased region" description="Low complexity" evidence="4">
    <location>
        <begin position="10"/>
        <end position="21"/>
    </location>
</feature>
<evidence type="ECO:0000256" key="3">
    <source>
        <dbReference type="PROSITE-ProRule" id="PRU00810"/>
    </source>
</evidence>
<name>A0A8H6JGG7_9PEZI</name>
<sequence>MSSEPPHPLGSPLSSPSPVSLDGEAIHAHPKFQESLKFLDEVKRRFETTQPEVYPAFIQALSTFNQAAPRTREEADRNLAEIHATARALLRGHGDLLERFESGLPAEYLHKRAKSEGQI</sequence>
<evidence type="ECO:0000256" key="1">
    <source>
        <dbReference type="ARBA" id="ARBA00004123"/>
    </source>
</evidence>
<dbReference type="SUPFAM" id="SSF47762">
    <property type="entry name" value="PAH2 domain"/>
    <property type="match status" value="1"/>
</dbReference>
<comment type="subcellular location">
    <subcellularLocation>
        <location evidence="1 3">Nucleus</location>
    </subcellularLocation>
</comment>
<comment type="caution">
    <text evidence="5">The sequence shown here is derived from an EMBL/GenBank/DDBJ whole genome shotgun (WGS) entry which is preliminary data.</text>
</comment>
<proteinExistence type="predicted"/>
<evidence type="ECO:0000313" key="5">
    <source>
        <dbReference type="EMBL" id="KAF6812497.1"/>
    </source>
</evidence>
<reference evidence="5" key="1">
    <citation type="journal article" date="2020" name="Phytopathology">
        <title>Genome Sequence Resources of Colletotrichum truncatum, C. plurivorum, C. musicola, and C. sojae: Four Species Pathogenic to Soybean (Glycine max).</title>
        <authorList>
            <person name="Rogerio F."/>
            <person name="Boufleur T.R."/>
            <person name="Ciampi-Guillardi M."/>
            <person name="Sukno S.A."/>
            <person name="Thon M.R."/>
            <person name="Massola Junior N.S."/>
            <person name="Baroncelli R."/>
        </authorList>
    </citation>
    <scope>NUCLEOTIDE SEQUENCE</scope>
    <source>
        <strain evidence="5">LFN00145</strain>
    </source>
</reference>
<feature type="region of interest" description="Disordered" evidence="4">
    <location>
        <begin position="1"/>
        <end position="25"/>
    </location>
</feature>
<accession>A0A8H6JGG7</accession>
<dbReference type="InterPro" id="IPR036600">
    <property type="entry name" value="PAH_sf"/>
</dbReference>
<organism evidence="5 6">
    <name type="scientific">Colletotrichum plurivorum</name>
    <dbReference type="NCBI Taxonomy" id="2175906"/>
    <lineage>
        <taxon>Eukaryota</taxon>
        <taxon>Fungi</taxon>
        <taxon>Dikarya</taxon>
        <taxon>Ascomycota</taxon>
        <taxon>Pezizomycotina</taxon>
        <taxon>Sordariomycetes</taxon>
        <taxon>Hypocreomycetidae</taxon>
        <taxon>Glomerellales</taxon>
        <taxon>Glomerellaceae</taxon>
        <taxon>Colletotrichum</taxon>
        <taxon>Colletotrichum orchidearum species complex</taxon>
    </lineage>
</organism>
<dbReference type="EMBL" id="WIGO01000432">
    <property type="protein sequence ID" value="KAF6812497.1"/>
    <property type="molecule type" value="Genomic_DNA"/>
</dbReference>
<protein>
    <submittedName>
        <fullName evidence="5">Het domain protein</fullName>
    </submittedName>
</protein>
<dbReference type="Gene3D" id="1.20.1160.11">
    <property type="entry name" value="Paired amphipathic helix"/>
    <property type="match status" value="1"/>
</dbReference>
<evidence type="ECO:0000313" key="6">
    <source>
        <dbReference type="Proteomes" id="UP000654918"/>
    </source>
</evidence>
<dbReference type="Proteomes" id="UP000654918">
    <property type="component" value="Unassembled WGS sequence"/>
</dbReference>
<dbReference type="GO" id="GO:0006355">
    <property type="term" value="P:regulation of DNA-templated transcription"/>
    <property type="evidence" value="ECO:0007669"/>
    <property type="project" value="InterPro"/>
</dbReference>
<evidence type="ECO:0000256" key="2">
    <source>
        <dbReference type="ARBA" id="ARBA00023242"/>
    </source>
</evidence>